<dbReference type="InterPro" id="IPR010131">
    <property type="entry name" value="MdtP/NodT-like"/>
</dbReference>
<comment type="similarity">
    <text evidence="1">Belongs to the outer membrane factor (OMF) (TC 1.B.17) family.</text>
</comment>
<evidence type="ECO:0008006" key="5">
    <source>
        <dbReference type="Google" id="ProtNLM"/>
    </source>
</evidence>
<dbReference type="Proteomes" id="UP000177925">
    <property type="component" value="Unassembled WGS sequence"/>
</dbReference>
<dbReference type="STRING" id="1817758.A2150_02545"/>
<reference evidence="3 4" key="1">
    <citation type="journal article" date="2016" name="Nat. Commun.">
        <title>Thousands of microbial genomes shed light on interconnected biogeochemical processes in an aquifer system.</title>
        <authorList>
            <person name="Anantharaman K."/>
            <person name="Brown C.T."/>
            <person name="Hug L.A."/>
            <person name="Sharon I."/>
            <person name="Castelle C.J."/>
            <person name="Probst A.J."/>
            <person name="Thomas B.C."/>
            <person name="Singh A."/>
            <person name="Wilkins M.J."/>
            <person name="Karaoz U."/>
            <person name="Brodie E.L."/>
            <person name="Williams K.H."/>
            <person name="Hubbard S.S."/>
            <person name="Banfield J.F."/>
        </authorList>
    </citation>
    <scope>NUCLEOTIDE SEQUENCE [LARGE SCALE GENOMIC DNA]</scope>
</reference>
<dbReference type="Gene3D" id="1.20.1600.10">
    <property type="entry name" value="Outer membrane efflux proteins (OEP)"/>
    <property type="match status" value="1"/>
</dbReference>
<sequence>MRRVLATAPELRVGDAEVAARAAELRQAGSWPNPSVELRADDKLGQEDSRGGTALTRAGISQPLPLTRLSRQRTAAEAAVRGAEASRRSQQLQLEQETARAFYALQLATARFKLAQDRLALAVDYPDRSGGRANRDPLVRYLSPLERQRLAVLREEAQQTVLTAQREHEKALIGFRSLLGLPPDTAATLVPIEPPAAPPALAELEHGFEFHPAVVAARQEAESARAAVAVAESQRFVDPALGVFRERDFLNGARRDVMVVELTVQIPMWNLNRGPVDKAKAEAIRAQANLAVLERDAASRLRLSYIELTRLIEQIERMRASLIAPARDLFDLTRRAFAAGEANILALVDANNTWFDAQARYFEVLKDGALAAASLRLAIGQSVVTGEVMP</sequence>
<name>A0A1F6TFL4_9PROT</name>
<protein>
    <recommendedName>
        <fullName evidence="5">Transporter</fullName>
    </recommendedName>
</protein>
<organism evidence="3 4">
    <name type="scientific">Candidatus Muproteobacteria bacterium RBG_16_64_11</name>
    <dbReference type="NCBI Taxonomy" id="1817758"/>
    <lineage>
        <taxon>Bacteria</taxon>
        <taxon>Pseudomonadati</taxon>
        <taxon>Pseudomonadota</taxon>
        <taxon>Candidatus Muproteobacteria</taxon>
    </lineage>
</organism>
<dbReference type="PANTHER" id="PTHR30203:SF24">
    <property type="entry name" value="BLR4935 PROTEIN"/>
    <property type="match status" value="1"/>
</dbReference>
<evidence type="ECO:0000256" key="2">
    <source>
        <dbReference type="SAM" id="MobiDB-lite"/>
    </source>
</evidence>
<evidence type="ECO:0000313" key="3">
    <source>
        <dbReference type="EMBL" id="OGI43876.1"/>
    </source>
</evidence>
<dbReference type="GO" id="GO:0015562">
    <property type="term" value="F:efflux transmembrane transporter activity"/>
    <property type="evidence" value="ECO:0007669"/>
    <property type="project" value="InterPro"/>
</dbReference>
<proteinExistence type="inferred from homology"/>
<gene>
    <name evidence="3" type="ORF">A2150_02545</name>
</gene>
<evidence type="ECO:0000256" key="1">
    <source>
        <dbReference type="ARBA" id="ARBA00007613"/>
    </source>
</evidence>
<feature type="region of interest" description="Disordered" evidence="2">
    <location>
        <begin position="32"/>
        <end position="63"/>
    </location>
</feature>
<dbReference type="EMBL" id="MFSS01000035">
    <property type="protein sequence ID" value="OGI43876.1"/>
    <property type="molecule type" value="Genomic_DNA"/>
</dbReference>
<accession>A0A1F6TFL4</accession>
<dbReference type="PANTHER" id="PTHR30203">
    <property type="entry name" value="OUTER MEMBRANE CATION EFFLUX PROTEIN"/>
    <property type="match status" value="1"/>
</dbReference>
<comment type="caution">
    <text evidence="3">The sequence shown here is derived from an EMBL/GenBank/DDBJ whole genome shotgun (WGS) entry which is preliminary data.</text>
</comment>
<dbReference type="Pfam" id="PF02321">
    <property type="entry name" value="OEP"/>
    <property type="match status" value="2"/>
</dbReference>
<evidence type="ECO:0000313" key="4">
    <source>
        <dbReference type="Proteomes" id="UP000177925"/>
    </source>
</evidence>
<dbReference type="SUPFAM" id="SSF56954">
    <property type="entry name" value="Outer membrane efflux proteins (OEP)"/>
    <property type="match status" value="1"/>
</dbReference>
<feature type="compositionally biased region" description="Basic and acidic residues" evidence="2">
    <location>
        <begin position="38"/>
        <end position="50"/>
    </location>
</feature>
<dbReference type="InterPro" id="IPR003423">
    <property type="entry name" value="OMP_efflux"/>
</dbReference>
<dbReference type="AlphaFoldDB" id="A0A1F6TFL4"/>